<dbReference type="NCBIfam" id="TIGR03345">
    <property type="entry name" value="VI_ClpV1"/>
    <property type="match status" value="1"/>
</dbReference>
<dbReference type="GO" id="GO:0005524">
    <property type="term" value="F:ATP binding"/>
    <property type="evidence" value="ECO:0007669"/>
    <property type="project" value="UniProtKB-KW"/>
</dbReference>
<dbReference type="InterPro" id="IPR050130">
    <property type="entry name" value="ClpA_ClpB"/>
</dbReference>
<dbReference type="SUPFAM" id="SSF52540">
    <property type="entry name" value="P-loop containing nucleoside triphosphate hydrolases"/>
    <property type="match status" value="2"/>
</dbReference>
<dbReference type="InterPro" id="IPR001270">
    <property type="entry name" value="ClpA/B"/>
</dbReference>
<dbReference type="PANTHER" id="PTHR11638">
    <property type="entry name" value="ATP-DEPENDENT CLP PROTEASE"/>
    <property type="match status" value="1"/>
</dbReference>
<evidence type="ECO:0000259" key="6">
    <source>
        <dbReference type="SMART" id="SM00382"/>
    </source>
</evidence>
<evidence type="ECO:0000313" key="8">
    <source>
        <dbReference type="EMBL" id="TPG64292.1"/>
    </source>
</evidence>
<dbReference type="CDD" id="cd00009">
    <property type="entry name" value="AAA"/>
    <property type="match status" value="1"/>
</dbReference>
<evidence type="ECO:0000256" key="2">
    <source>
        <dbReference type="ARBA" id="ARBA00022737"/>
    </source>
</evidence>
<organism evidence="8 9">
    <name type="scientific">Ewingella americana</name>
    <dbReference type="NCBI Taxonomy" id="41202"/>
    <lineage>
        <taxon>Bacteria</taxon>
        <taxon>Pseudomonadati</taxon>
        <taxon>Pseudomonadota</taxon>
        <taxon>Gammaproteobacteria</taxon>
        <taxon>Enterobacterales</taxon>
        <taxon>Yersiniaceae</taxon>
        <taxon>Ewingella</taxon>
    </lineage>
</organism>
<comment type="caution">
    <text evidence="8">The sequence shown here is derived from an EMBL/GenBank/DDBJ whole genome shotgun (WGS) entry which is preliminary data.</text>
</comment>
<protein>
    <submittedName>
        <fullName evidence="8">Type VI secretion system ATPase TssH</fullName>
    </submittedName>
</protein>
<reference evidence="8 9" key="1">
    <citation type="journal article" date="2019" name="Environ. Microbiol.">
        <title>Species interactions and distinct microbial communities in high Arctic permafrost affected cryosols are associated with the CH4 and CO2 gas fluxes.</title>
        <authorList>
            <person name="Altshuler I."/>
            <person name="Hamel J."/>
            <person name="Turney S."/>
            <person name="Magnuson E."/>
            <person name="Levesque R."/>
            <person name="Greer C."/>
            <person name="Whyte L.G."/>
        </authorList>
    </citation>
    <scope>NUCLEOTIDE SEQUENCE [LARGE SCALE GENOMIC DNA]</scope>
    <source>
        <strain evidence="8 9">E4</strain>
    </source>
</reference>
<dbReference type="InterPro" id="IPR018368">
    <property type="entry name" value="ClpA/B_CS1"/>
</dbReference>
<evidence type="ECO:0000313" key="9">
    <source>
        <dbReference type="Proteomes" id="UP000317663"/>
    </source>
</evidence>
<dbReference type="FunFam" id="3.40.50.300:FF:000010">
    <property type="entry name" value="Chaperone clpB 1, putative"/>
    <property type="match status" value="1"/>
</dbReference>
<dbReference type="SUPFAM" id="SSF81923">
    <property type="entry name" value="Double Clp-N motif"/>
    <property type="match status" value="1"/>
</dbReference>
<keyword evidence="4" id="KW-0067">ATP-binding</keyword>
<evidence type="ECO:0000259" key="7">
    <source>
        <dbReference type="SMART" id="SM01086"/>
    </source>
</evidence>
<proteinExistence type="inferred from homology"/>
<dbReference type="GO" id="GO:0016887">
    <property type="term" value="F:ATP hydrolysis activity"/>
    <property type="evidence" value="ECO:0007669"/>
    <property type="project" value="InterPro"/>
</dbReference>
<dbReference type="RefSeq" id="WP_140470801.1">
    <property type="nucleotide sequence ID" value="NZ_RCZD01000002.1"/>
</dbReference>
<dbReference type="InterPro" id="IPR036628">
    <property type="entry name" value="Clp_N_dom_sf"/>
</dbReference>
<dbReference type="Gene3D" id="1.10.8.60">
    <property type="match status" value="1"/>
</dbReference>
<dbReference type="PANTHER" id="PTHR11638:SF184">
    <property type="entry name" value="ATPASE WITH CHAPERONE ACTIVITY"/>
    <property type="match status" value="1"/>
</dbReference>
<comment type="similarity">
    <text evidence="1">Belongs to the ClpA/ClpB family.</text>
</comment>
<evidence type="ECO:0000256" key="1">
    <source>
        <dbReference type="ARBA" id="ARBA00008675"/>
    </source>
</evidence>
<dbReference type="PROSITE" id="PS00870">
    <property type="entry name" value="CLPAB_1"/>
    <property type="match status" value="1"/>
</dbReference>
<sequence length="846" mass="91890">MSSYLKHIVDKLTRESRVCLDTAVSQAVSRTHHEVDVEHLLLAVIVNHSDLMETLSLGAGLKPDALLNATQQTLNTLRSGNSRAPVFSTGLVQWLEKAWLHASANWGQSHLAPPVLLACLLDENTAPDLPSGVREALSCSRDTAEHLLHSACQTTANVSSSPAEMGNTALGKFTRNLSAQARKGELDPVLGREAEIRQMIDILLRRRQNNPILTGEPGVGKTALVEGLALRIAAGNVPDVLKPMEVLTLDLGLLQAGASVKGEFENRLQALMKEIASAAQPIILFIDEAHTLIGAGGQAGQNDAANLLKPALARGELRVVAATTWAEYKKYVEKDAALARRFQLVQVAEPNIDSATAMLRAIAPAMSRHHGVLILESAIHAAVTLSNRYIAGRQMPDKSVSLLDTACARVAVSQSHSPKEIEDINALLSNLNTEHDALLKEGQHDQRLAKLALRESQLLADLAYLQPQWEKQKTLVQQLMQSNDESATAQWRKELTQLHQAQALVFDCVDATCIADVVSGWTGVPLGRMVEKEHQQLGELLHRLEQRVLGQRHALSTIATQIRISRANLSDPLKPTGVYMLAGPSGIGKTETALMLADLLYGGEQSLVTINMSEYQEAHSVSGLKGSPPGYVGYGQGGVLTEAVKRNPYSVVLLDEVEKAHPDVMELFYQVFDKGVIEDAEGQRINFRNTLIIMTSNLASARITAACAAGETSPEALCTLIRPEFEHVFRPALMGRVTLIPYLPLQPKTLAKIIKLKLEHICQRYDTASNGEAQLKYSESVVAWVADLCQVNQSGARDIDQVLNQHILPLLADNLLQEEKTTPGGRKLSIVKGGLVITTAGKKNGE</sequence>
<dbReference type="Pfam" id="PF02861">
    <property type="entry name" value="Clp_N"/>
    <property type="match status" value="1"/>
</dbReference>
<accession>A0A502GS26</accession>
<evidence type="ECO:0000256" key="4">
    <source>
        <dbReference type="ARBA" id="ARBA00022840"/>
    </source>
</evidence>
<feature type="domain" description="AAA+ ATPase" evidence="6">
    <location>
        <begin position="207"/>
        <end position="353"/>
    </location>
</feature>
<dbReference type="Pfam" id="PF10431">
    <property type="entry name" value="ClpB_D2-small"/>
    <property type="match status" value="1"/>
</dbReference>
<dbReference type="InterPro" id="IPR027417">
    <property type="entry name" value="P-loop_NTPase"/>
</dbReference>
<keyword evidence="5" id="KW-0143">Chaperone</keyword>
<name>A0A502GS26_9GAMM</name>
<dbReference type="InterPro" id="IPR041546">
    <property type="entry name" value="ClpA/ClpB_AAA_lid"/>
</dbReference>
<dbReference type="GO" id="GO:0034605">
    <property type="term" value="P:cellular response to heat"/>
    <property type="evidence" value="ECO:0007669"/>
    <property type="project" value="TreeGrafter"/>
</dbReference>
<feature type="domain" description="AAA+ ATPase" evidence="6">
    <location>
        <begin position="575"/>
        <end position="715"/>
    </location>
</feature>
<dbReference type="InterPro" id="IPR017729">
    <property type="entry name" value="ATPase_T6SS_ClpV1"/>
</dbReference>
<dbReference type="Pfam" id="PF00004">
    <property type="entry name" value="AAA"/>
    <property type="match status" value="1"/>
</dbReference>
<dbReference type="InterPro" id="IPR003593">
    <property type="entry name" value="AAA+_ATPase"/>
</dbReference>
<dbReference type="InterPro" id="IPR019489">
    <property type="entry name" value="Clp_ATPase_C"/>
</dbReference>
<feature type="domain" description="Clp ATPase C-terminal" evidence="7">
    <location>
        <begin position="745"/>
        <end position="837"/>
    </location>
</feature>
<dbReference type="InterPro" id="IPR004176">
    <property type="entry name" value="Clp_R_N"/>
</dbReference>
<keyword evidence="9" id="KW-1185">Reference proteome</keyword>
<evidence type="ECO:0000256" key="3">
    <source>
        <dbReference type="ARBA" id="ARBA00022741"/>
    </source>
</evidence>
<dbReference type="Gene3D" id="3.40.50.300">
    <property type="entry name" value="P-loop containing nucleotide triphosphate hydrolases"/>
    <property type="match status" value="3"/>
</dbReference>
<dbReference type="AlphaFoldDB" id="A0A502GS26"/>
<gene>
    <name evidence="8" type="primary">tssH</name>
    <name evidence="8" type="ORF">EAH77_05605</name>
</gene>
<dbReference type="Pfam" id="PF07724">
    <property type="entry name" value="AAA_2"/>
    <property type="match status" value="1"/>
</dbReference>
<dbReference type="Proteomes" id="UP000317663">
    <property type="component" value="Unassembled WGS sequence"/>
</dbReference>
<keyword evidence="3" id="KW-0547">Nucleotide-binding</keyword>
<dbReference type="SMART" id="SM01086">
    <property type="entry name" value="ClpB_D2-small"/>
    <property type="match status" value="1"/>
</dbReference>
<dbReference type="SMART" id="SM00382">
    <property type="entry name" value="AAA"/>
    <property type="match status" value="2"/>
</dbReference>
<dbReference type="GO" id="GO:0005737">
    <property type="term" value="C:cytoplasm"/>
    <property type="evidence" value="ECO:0007669"/>
    <property type="project" value="TreeGrafter"/>
</dbReference>
<dbReference type="CDD" id="cd19499">
    <property type="entry name" value="RecA-like_ClpB_Hsp104-like"/>
    <property type="match status" value="1"/>
</dbReference>
<dbReference type="OrthoDB" id="9803641at2"/>
<dbReference type="PRINTS" id="PR00300">
    <property type="entry name" value="CLPPROTEASEA"/>
</dbReference>
<dbReference type="EMBL" id="RCZD01000002">
    <property type="protein sequence ID" value="TPG64292.1"/>
    <property type="molecule type" value="Genomic_DNA"/>
</dbReference>
<dbReference type="InterPro" id="IPR003959">
    <property type="entry name" value="ATPase_AAA_core"/>
</dbReference>
<dbReference type="Gene3D" id="1.10.1780.10">
    <property type="entry name" value="Clp, N-terminal domain"/>
    <property type="match status" value="1"/>
</dbReference>
<keyword evidence="2" id="KW-0677">Repeat</keyword>
<dbReference type="Pfam" id="PF17871">
    <property type="entry name" value="AAA_lid_9"/>
    <property type="match status" value="1"/>
</dbReference>
<evidence type="ECO:0000256" key="5">
    <source>
        <dbReference type="ARBA" id="ARBA00023186"/>
    </source>
</evidence>